<gene>
    <name evidence="1" type="ORF">HCDG_00312</name>
</gene>
<dbReference type="AlphaFoldDB" id="C6H4Z1"/>
<accession>C6H4Z1</accession>
<dbReference type="VEuPathDB" id="FungiDB:HCDG_00312"/>
<evidence type="ECO:0000313" key="1">
    <source>
        <dbReference type="EMBL" id="EER44733.1"/>
    </source>
</evidence>
<sequence length="101" mass="11470">MKSHFAFDPYLHPILGLEPENKRSNDPDLTHTSKLCGAQEARGEYPPFAIQAKMEVTACITSKRNSKCELVQSNCELPTYIYCLEMPHLYCIGSRQNYTKG</sequence>
<dbReference type="HOGENOM" id="CLU_2290866_0_0_1"/>
<protein>
    <submittedName>
        <fullName evidence="1">Uncharacterized protein</fullName>
    </submittedName>
</protein>
<proteinExistence type="predicted"/>
<dbReference type="EMBL" id="GG692419">
    <property type="protein sequence ID" value="EER44733.1"/>
    <property type="molecule type" value="Genomic_DNA"/>
</dbReference>
<evidence type="ECO:0000313" key="2">
    <source>
        <dbReference type="Proteomes" id="UP000002624"/>
    </source>
</evidence>
<dbReference type="Proteomes" id="UP000002624">
    <property type="component" value="Unassembled WGS sequence"/>
</dbReference>
<name>C6H4Z1_AJECH</name>
<organism evidence="1 2">
    <name type="scientific">Ajellomyces capsulatus (strain H143)</name>
    <name type="common">Darling's disease fungus</name>
    <name type="synonym">Histoplasma capsulatum</name>
    <dbReference type="NCBI Taxonomy" id="544712"/>
    <lineage>
        <taxon>Eukaryota</taxon>
        <taxon>Fungi</taxon>
        <taxon>Dikarya</taxon>
        <taxon>Ascomycota</taxon>
        <taxon>Pezizomycotina</taxon>
        <taxon>Eurotiomycetes</taxon>
        <taxon>Eurotiomycetidae</taxon>
        <taxon>Onygenales</taxon>
        <taxon>Ajellomycetaceae</taxon>
        <taxon>Histoplasma</taxon>
    </lineage>
</organism>
<reference evidence="2" key="1">
    <citation type="submission" date="2009-05" db="EMBL/GenBank/DDBJ databases">
        <title>The genome sequence of Ajellomyces capsulatus strain H143.</title>
        <authorList>
            <person name="Champion M."/>
            <person name="Cuomo C.A."/>
            <person name="Ma L.-J."/>
            <person name="Henn M.R."/>
            <person name="Sil A."/>
            <person name="Goldman B."/>
            <person name="Young S.K."/>
            <person name="Kodira C.D."/>
            <person name="Zeng Q."/>
            <person name="Koehrsen M."/>
            <person name="Alvarado L."/>
            <person name="Berlin A.M."/>
            <person name="Borenstein D."/>
            <person name="Chen Z."/>
            <person name="Engels R."/>
            <person name="Freedman E."/>
            <person name="Gellesch M."/>
            <person name="Goldberg J."/>
            <person name="Griggs A."/>
            <person name="Gujja S."/>
            <person name="Heiman D.I."/>
            <person name="Hepburn T.A."/>
            <person name="Howarth C."/>
            <person name="Jen D."/>
            <person name="Larson L."/>
            <person name="Lewis B."/>
            <person name="Mehta T."/>
            <person name="Park D."/>
            <person name="Pearson M."/>
            <person name="Roberts A."/>
            <person name="Saif S."/>
            <person name="Shea T.D."/>
            <person name="Shenoy N."/>
            <person name="Sisk P."/>
            <person name="Stolte C."/>
            <person name="Sykes S."/>
            <person name="Walk T."/>
            <person name="White J."/>
            <person name="Yandava C."/>
            <person name="Klein B."/>
            <person name="McEwen J.G."/>
            <person name="Puccia R."/>
            <person name="Goldman G.H."/>
            <person name="Felipe M.S."/>
            <person name="Nino-Vega G."/>
            <person name="San-Blas G."/>
            <person name="Taylor J.W."/>
            <person name="Mendoza L."/>
            <person name="Galagan J.E."/>
            <person name="Nusbaum C."/>
            <person name="Birren B.W."/>
        </authorList>
    </citation>
    <scope>NUCLEOTIDE SEQUENCE [LARGE SCALE GENOMIC DNA]</scope>
    <source>
        <strain evidence="2">H143</strain>
    </source>
</reference>